<evidence type="ECO:0000313" key="2">
    <source>
        <dbReference type="Proteomes" id="UP000824120"/>
    </source>
</evidence>
<proteinExistence type="predicted"/>
<dbReference type="AlphaFoldDB" id="A0A9J6AVW6"/>
<organism evidence="1 2">
    <name type="scientific">Solanum commersonii</name>
    <name type="common">Commerson's wild potato</name>
    <name type="synonym">Commerson's nightshade</name>
    <dbReference type="NCBI Taxonomy" id="4109"/>
    <lineage>
        <taxon>Eukaryota</taxon>
        <taxon>Viridiplantae</taxon>
        <taxon>Streptophyta</taxon>
        <taxon>Embryophyta</taxon>
        <taxon>Tracheophyta</taxon>
        <taxon>Spermatophyta</taxon>
        <taxon>Magnoliopsida</taxon>
        <taxon>eudicotyledons</taxon>
        <taxon>Gunneridae</taxon>
        <taxon>Pentapetalae</taxon>
        <taxon>asterids</taxon>
        <taxon>lamiids</taxon>
        <taxon>Solanales</taxon>
        <taxon>Solanaceae</taxon>
        <taxon>Solanoideae</taxon>
        <taxon>Solaneae</taxon>
        <taxon>Solanum</taxon>
    </lineage>
</organism>
<keyword evidence="2" id="KW-1185">Reference proteome</keyword>
<accession>A0A9J6AVW6</accession>
<name>A0A9J6AVW6_SOLCO</name>
<sequence length="112" mass="12762">MGFEGSFGCCFVSGSSCWLQQCCFVMILAGDGRLGAAGCLRLKPARWWWSERRGEEENEWRFWVVSSGVFWPEKGARVESTCQLQSQLSISKKIFITLNVADIFVNFCNFLE</sequence>
<protein>
    <submittedName>
        <fullName evidence="1">Uncharacterized protein</fullName>
    </submittedName>
</protein>
<comment type="caution">
    <text evidence="1">The sequence shown here is derived from an EMBL/GenBank/DDBJ whole genome shotgun (WGS) entry which is preliminary data.</text>
</comment>
<dbReference type="Proteomes" id="UP000824120">
    <property type="component" value="Chromosome 2"/>
</dbReference>
<gene>
    <name evidence="1" type="ORF">H5410_013489</name>
</gene>
<evidence type="ECO:0000313" key="1">
    <source>
        <dbReference type="EMBL" id="KAG5628271.1"/>
    </source>
</evidence>
<reference evidence="1 2" key="1">
    <citation type="submission" date="2020-09" db="EMBL/GenBank/DDBJ databases">
        <title>De no assembly of potato wild relative species, Solanum commersonii.</title>
        <authorList>
            <person name="Cho K."/>
        </authorList>
    </citation>
    <scope>NUCLEOTIDE SEQUENCE [LARGE SCALE GENOMIC DNA]</scope>
    <source>
        <strain evidence="1">LZ3.2</strain>
        <tissue evidence="1">Leaf</tissue>
    </source>
</reference>
<dbReference type="EMBL" id="JACXVP010000002">
    <property type="protein sequence ID" value="KAG5628271.1"/>
    <property type="molecule type" value="Genomic_DNA"/>
</dbReference>